<dbReference type="SMART" id="SM00487">
    <property type="entry name" value="DEXDc"/>
    <property type="match status" value="1"/>
</dbReference>
<dbReference type="GO" id="GO:0005524">
    <property type="term" value="F:ATP binding"/>
    <property type="evidence" value="ECO:0007669"/>
    <property type="project" value="UniProtKB-KW"/>
</dbReference>
<evidence type="ECO:0000313" key="11">
    <source>
        <dbReference type="EMBL" id="KAK4884654.1"/>
    </source>
</evidence>
<dbReference type="PANTHER" id="PTHR14025:SF20">
    <property type="entry name" value="FANCONI ANEMIA GROUP M PROTEIN"/>
    <property type="match status" value="1"/>
</dbReference>
<proteinExistence type="inferred from homology"/>
<dbReference type="GO" id="GO:0005634">
    <property type="term" value="C:nucleus"/>
    <property type="evidence" value="ECO:0007669"/>
    <property type="project" value="UniProtKB-SubCell"/>
</dbReference>
<keyword evidence="7" id="KW-0539">Nucleus</keyword>
<dbReference type="FunFam" id="3.40.50.300:FF:000861">
    <property type="entry name" value="Fanconi anemia, complementation group M"/>
    <property type="match status" value="1"/>
</dbReference>
<dbReference type="CDD" id="cd18033">
    <property type="entry name" value="DEXDc_FANCM"/>
    <property type="match status" value="1"/>
</dbReference>
<comment type="caution">
    <text evidence="11">The sequence shown here is derived from an EMBL/GenBank/DDBJ whole genome shotgun (WGS) entry which is preliminary data.</text>
</comment>
<dbReference type="PROSITE" id="PS51192">
    <property type="entry name" value="HELICASE_ATP_BIND_1"/>
    <property type="match status" value="1"/>
</dbReference>
<dbReference type="SUPFAM" id="SSF52540">
    <property type="entry name" value="P-loop containing nucleoside triphosphate hydrolases"/>
    <property type="match status" value="1"/>
</dbReference>
<dbReference type="InterPro" id="IPR044749">
    <property type="entry name" value="FANCM_DEXDc"/>
</dbReference>
<dbReference type="PANTHER" id="PTHR14025">
    <property type="entry name" value="FANCONI ANEMIA GROUP M FANCM FAMILY MEMBER"/>
    <property type="match status" value="1"/>
</dbReference>
<dbReference type="Gene3D" id="1.20.1320.20">
    <property type="entry name" value="hef helicase domain"/>
    <property type="match status" value="1"/>
</dbReference>
<dbReference type="InterPro" id="IPR014001">
    <property type="entry name" value="Helicase_ATP-bd"/>
</dbReference>
<dbReference type="GO" id="GO:0016787">
    <property type="term" value="F:hydrolase activity"/>
    <property type="evidence" value="ECO:0007669"/>
    <property type="project" value="UniProtKB-KW"/>
</dbReference>
<keyword evidence="6" id="KW-0067">ATP-binding</keyword>
<keyword evidence="12" id="KW-1185">Reference proteome</keyword>
<comment type="subcellular location">
    <subcellularLocation>
        <location evidence="1">Nucleus</location>
    </subcellularLocation>
</comment>
<evidence type="ECO:0000256" key="3">
    <source>
        <dbReference type="ARBA" id="ARBA00022741"/>
    </source>
</evidence>
<evidence type="ECO:0000259" key="10">
    <source>
        <dbReference type="PROSITE" id="PS51194"/>
    </source>
</evidence>
<name>A0AAN7SKW5_9COLE</name>
<organism evidence="11 12">
    <name type="scientific">Aquatica leii</name>
    <dbReference type="NCBI Taxonomy" id="1421715"/>
    <lineage>
        <taxon>Eukaryota</taxon>
        <taxon>Metazoa</taxon>
        <taxon>Ecdysozoa</taxon>
        <taxon>Arthropoda</taxon>
        <taxon>Hexapoda</taxon>
        <taxon>Insecta</taxon>
        <taxon>Pterygota</taxon>
        <taxon>Neoptera</taxon>
        <taxon>Endopterygota</taxon>
        <taxon>Coleoptera</taxon>
        <taxon>Polyphaga</taxon>
        <taxon>Elateriformia</taxon>
        <taxon>Elateroidea</taxon>
        <taxon>Lampyridae</taxon>
        <taxon>Luciolinae</taxon>
        <taxon>Aquatica</taxon>
    </lineage>
</organism>
<feature type="compositionally biased region" description="Basic residues" evidence="8">
    <location>
        <begin position="1599"/>
        <end position="1614"/>
    </location>
</feature>
<dbReference type="GO" id="GO:0045003">
    <property type="term" value="P:double-strand break repair via synthesis-dependent strand annealing"/>
    <property type="evidence" value="ECO:0007669"/>
    <property type="project" value="TreeGrafter"/>
</dbReference>
<feature type="domain" description="Helicase ATP-binding" evidence="9">
    <location>
        <begin position="50"/>
        <end position="218"/>
    </location>
</feature>
<dbReference type="InterPro" id="IPR039686">
    <property type="entry name" value="FANCM/Mph1-like_ID"/>
</dbReference>
<dbReference type="EMBL" id="JARPUR010000001">
    <property type="protein sequence ID" value="KAK4884654.1"/>
    <property type="molecule type" value="Genomic_DNA"/>
</dbReference>
<feature type="region of interest" description="Disordered" evidence="8">
    <location>
        <begin position="1049"/>
        <end position="1097"/>
    </location>
</feature>
<dbReference type="Pfam" id="PF00271">
    <property type="entry name" value="Helicase_C"/>
    <property type="match status" value="1"/>
</dbReference>
<dbReference type="Pfam" id="PF00270">
    <property type="entry name" value="DEAD"/>
    <property type="match status" value="1"/>
</dbReference>
<evidence type="ECO:0000256" key="8">
    <source>
        <dbReference type="SAM" id="MobiDB-lite"/>
    </source>
</evidence>
<evidence type="ECO:0000256" key="7">
    <source>
        <dbReference type="ARBA" id="ARBA00023242"/>
    </source>
</evidence>
<evidence type="ECO:0000259" key="9">
    <source>
        <dbReference type="PROSITE" id="PS51192"/>
    </source>
</evidence>
<keyword evidence="3" id="KW-0547">Nucleotide-binding</keyword>
<dbReference type="InterPro" id="IPR027417">
    <property type="entry name" value="P-loop_NTPase"/>
</dbReference>
<dbReference type="GO" id="GO:0043138">
    <property type="term" value="F:3'-5' DNA helicase activity"/>
    <property type="evidence" value="ECO:0007669"/>
    <property type="project" value="InterPro"/>
</dbReference>
<accession>A0AAN7SKW5</accession>
<dbReference type="InterPro" id="IPR011545">
    <property type="entry name" value="DEAD/DEAH_box_helicase_dom"/>
</dbReference>
<protein>
    <recommendedName>
        <fullName evidence="13">Fanconi anemia group M protein</fullName>
    </recommendedName>
</protein>
<dbReference type="CDD" id="cd12091">
    <property type="entry name" value="FANCM_ID"/>
    <property type="match status" value="1"/>
</dbReference>
<evidence type="ECO:0000256" key="4">
    <source>
        <dbReference type="ARBA" id="ARBA00022801"/>
    </source>
</evidence>
<evidence type="ECO:0000256" key="5">
    <source>
        <dbReference type="ARBA" id="ARBA00022806"/>
    </source>
</evidence>
<evidence type="ECO:0000313" key="12">
    <source>
        <dbReference type="Proteomes" id="UP001353858"/>
    </source>
</evidence>
<dbReference type="GO" id="GO:0009378">
    <property type="term" value="F:four-way junction helicase activity"/>
    <property type="evidence" value="ECO:0007669"/>
    <property type="project" value="TreeGrafter"/>
</dbReference>
<sequence>MNAKRQKLDQEDIAIIDLIEDTQTEGFNLEAGQTWIYPTNYSLRDYQYNIIQEALLKNTLVSLPTGLGKTFIAAVVMYNFYRWYPTGKIIFMAPTRPLVKQQVDACYNIMAIPKEVTAELTGTKAQESRKEIWNKKRVFFITPQVLQNDLSILSELGLEIKCLVIDEAHKAKGNHAYCEVIRKLKVLNKFFRVLALSATPGNSINDVMEVIENLLIAHIEFRTDDSPDVVPYIFERSLETVVVQLDDMLIKVRDEYIKLLEKYTRVLMEHKVLMGNCSNLTKGKIYMTMKHYQETNRQNRDRNYNEIMKYLNICHTLYYAYELLLRHGLRSFLIFFQDRVEKSMLNENIILRNIIHEVEEYMGPLLNIQTLPDGSITGIPETVKFGHPKFYRLRDITCDHFKQKDHSETRVIIFCEYRETVIETYGILSLSQPLIKPRIFMGQSSITQKQQMSVIKAFRDGSCNTLISTCIGEEGIDVGNVDLIICFDISNKSPIRMIQRMGRTGRKREGRIVILVTEGKEQQTLKECLIQKQSLNYHILQSKAFENDLYKDNPRMIPVDLEPKCNKIFITVKPEDKQKPQKGKNRSLKDMFKSIAQETKNIFRNEHDTVIDVNERLPIKKFYWNKGTEFLNCEQPEDKINFEDKINKIRMSQPIGFIEHSTKTNLLVSLLQSCESKKYNIPTMQTRMPFSESQSGKSNSGSTTNTLKQVDIRNMFVKPLSTGIDVITTQLKADKERHQPKHTCNEQVGNYLNTLENEDNNNCKICVHLFNCSQYHATYNIDFNITTWINPDLSIFDNVNEKSLLHFEKSIIESIESANAIAVEKEKDEKIYVRNDLDNTSNLIESPFKTQKNVLQDCDIFESSLPNLPFTQIELQDLRNRGKINKNNSSLNIDEFNSFDFEQTRKNDINVPENNLGDSDRIVDTTKRDNAVSNTSNFIQSPYKAPNSLPNVLKNCNIFNSPLPSIALTQIEFQHQEKIEKNTLNMNEKNINKDDINDILSFFNCTGLEEMWENLLDTSETTVIYSPKSYKQHDVEEDSDSPVLTFNKKRMARRTQTSTQRKESQMKNDSLNNDTRTKTISFSSDEDGNINIPSPVLPNKSKCNKNGTFQERLEAFDISDIVDLSAYGLTDAATVCFKPNLEVSHQSNINSCKSVDLIDSRKLSANTETGYTNMVTHLNNCVDDFCETLCDDSFQKKIDKNINQNVKKTDHTEPILEHYKNELKIVSKSNSKPKVEMKVNNNKQWEKEIWNFCMESDSSLENQIHSNKGDIQSTSNKTANQEHIRSINSAISDVIDLTSDHCLSSPSRSPSLIKSQRLNTQKSSFINRRINFDDDFIDDSPFSYSSKIKEHKDVKNTAKTLLALKKPSREVKNKNSAEKLDNINSFVSDEKQLTIIGSTSKELSPMLNRLEITKDSFNLKKPAKKLVFSDDDDDDFELDYGKAVPFIRPKPKNSNVAVGLTKEPCKNNEARKNQKRVLKDCPYLNLEAEVLECDSDSTEESCFDGSFEKSFVDDDAFLNTTVMHARYLESVKDTNSGKFKIPQVPASNKNVYSQIENIGENTYLNDTFCVNSQDIEQDNIEDLSELEIAELILKEKKRNKRKVKKQHKAVSTKKRIIETSSSDSD</sequence>
<keyword evidence="4" id="KW-0378">Hydrolase</keyword>
<dbReference type="GO" id="GO:0000400">
    <property type="term" value="F:four-way junction DNA binding"/>
    <property type="evidence" value="ECO:0007669"/>
    <property type="project" value="TreeGrafter"/>
</dbReference>
<evidence type="ECO:0000256" key="1">
    <source>
        <dbReference type="ARBA" id="ARBA00004123"/>
    </source>
</evidence>
<feature type="compositionally biased region" description="Polar residues" evidence="8">
    <location>
        <begin position="1067"/>
        <end position="1083"/>
    </location>
</feature>
<evidence type="ECO:0008006" key="13">
    <source>
        <dbReference type="Google" id="ProtNLM"/>
    </source>
</evidence>
<dbReference type="InterPro" id="IPR001650">
    <property type="entry name" value="Helicase_C-like"/>
</dbReference>
<feature type="domain" description="Helicase C-terminal" evidence="10">
    <location>
        <begin position="392"/>
        <end position="550"/>
    </location>
</feature>
<gene>
    <name evidence="11" type="ORF">RN001_000925</name>
</gene>
<dbReference type="Gene3D" id="3.40.50.300">
    <property type="entry name" value="P-loop containing nucleotide triphosphate hydrolases"/>
    <property type="match status" value="2"/>
</dbReference>
<keyword evidence="5" id="KW-0347">Helicase</keyword>
<evidence type="ECO:0000256" key="2">
    <source>
        <dbReference type="ARBA" id="ARBA00009889"/>
    </source>
</evidence>
<evidence type="ECO:0000256" key="6">
    <source>
        <dbReference type="ARBA" id="ARBA00022840"/>
    </source>
</evidence>
<reference evidence="12" key="1">
    <citation type="submission" date="2023-01" db="EMBL/GenBank/DDBJ databases">
        <title>Key to firefly adult light organ development and bioluminescence: homeobox transcription factors regulate luciferase expression and transportation to peroxisome.</title>
        <authorList>
            <person name="Fu X."/>
        </authorList>
    </citation>
    <scope>NUCLEOTIDE SEQUENCE [LARGE SCALE GENOMIC DNA]</scope>
</reference>
<comment type="similarity">
    <text evidence="2">Belongs to the DEAD box helicase family. DEAH subfamily. FANCM sub-subfamily.</text>
</comment>
<dbReference type="Proteomes" id="UP001353858">
    <property type="component" value="Unassembled WGS sequence"/>
</dbReference>
<feature type="region of interest" description="Disordered" evidence="8">
    <location>
        <begin position="1599"/>
        <end position="1625"/>
    </location>
</feature>
<dbReference type="SMART" id="SM00490">
    <property type="entry name" value="HELICc"/>
    <property type="match status" value="1"/>
</dbReference>
<dbReference type="GO" id="GO:0036297">
    <property type="term" value="P:interstrand cross-link repair"/>
    <property type="evidence" value="ECO:0007669"/>
    <property type="project" value="TreeGrafter"/>
</dbReference>
<dbReference type="PROSITE" id="PS51194">
    <property type="entry name" value="HELICASE_CTER"/>
    <property type="match status" value="1"/>
</dbReference>